<feature type="transmembrane region" description="Helical" evidence="7">
    <location>
        <begin position="380"/>
        <end position="399"/>
    </location>
</feature>
<dbReference type="GO" id="GO:0016020">
    <property type="term" value="C:membrane"/>
    <property type="evidence" value="ECO:0007669"/>
    <property type="project" value="UniProtKB-SubCell"/>
</dbReference>
<evidence type="ECO:0000256" key="3">
    <source>
        <dbReference type="ARBA" id="ARBA00022692"/>
    </source>
</evidence>
<feature type="transmembrane region" description="Helical" evidence="7">
    <location>
        <begin position="494"/>
        <end position="516"/>
    </location>
</feature>
<feature type="region of interest" description="Disordered" evidence="6">
    <location>
        <begin position="43"/>
        <end position="62"/>
    </location>
</feature>
<evidence type="ECO:0000256" key="6">
    <source>
        <dbReference type="SAM" id="MobiDB-lite"/>
    </source>
</evidence>
<dbReference type="PANTHER" id="PTHR31102">
    <property type="match status" value="1"/>
</dbReference>
<keyword evidence="5 7" id="KW-0472">Membrane</keyword>
<comment type="subcellular location">
    <subcellularLocation>
        <location evidence="1">Membrane</location>
        <topology evidence="1">Multi-pass membrane protein</topology>
    </subcellularLocation>
</comment>
<protein>
    <submittedName>
        <fullName evidence="9">Na/H antiporter</fullName>
    </submittedName>
</protein>
<feature type="transmembrane region" description="Helical" evidence="7">
    <location>
        <begin position="528"/>
        <end position="553"/>
    </location>
</feature>
<organism evidence="9 10">
    <name type="scientific">Oryctes borbonicus</name>
    <dbReference type="NCBI Taxonomy" id="1629725"/>
    <lineage>
        <taxon>Eukaryota</taxon>
        <taxon>Metazoa</taxon>
        <taxon>Ecdysozoa</taxon>
        <taxon>Arthropoda</taxon>
        <taxon>Hexapoda</taxon>
        <taxon>Insecta</taxon>
        <taxon>Pterygota</taxon>
        <taxon>Neoptera</taxon>
        <taxon>Endopterygota</taxon>
        <taxon>Coleoptera</taxon>
        <taxon>Polyphaga</taxon>
        <taxon>Scarabaeiformia</taxon>
        <taxon>Scarabaeidae</taxon>
        <taxon>Dynastinae</taxon>
        <taxon>Oryctes</taxon>
    </lineage>
</organism>
<name>A0A0T6BHQ0_9SCAR</name>
<keyword evidence="4 7" id="KW-1133">Transmembrane helix</keyword>
<gene>
    <name evidence="9" type="ORF">AMK59_1433</name>
</gene>
<evidence type="ECO:0000259" key="8">
    <source>
        <dbReference type="Pfam" id="PF00999"/>
    </source>
</evidence>
<feature type="transmembrane region" description="Helical" evidence="7">
    <location>
        <begin position="166"/>
        <end position="184"/>
    </location>
</feature>
<dbReference type="Gene3D" id="1.20.1530.20">
    <property type="match status" value="1"/>
</dbReference>
<dbReference type="GO" id="GO:1902600">
    <property type="term" value="P:proton transmembrane transport"/>
    <property type="evidence" value="ECO:0007669"/>
    <property type="project" value="InterPro"/>
</dbReference>
<reference evidence="9 10" key="1">
    <citation type="submission" date="2015-09" db="EMBL/GenBank/DDBJ databases">
        <title>Draft genome of the scarab beetle Oryctes borbonicus.</title>
        <authorList>
            <person name="Meyer J.M."/>
            <person name="Markov G.V."/>
            <person name="Baskaran P."/>
            <person name="Herrmann M."/>
            <person name="Sommer R.J."/>
            <person name="Roedelsperger C."/>
        </authorList>
    </citation>
    <scope>NUCLEOTIDE SEQUENCE [LARGE SCALE GENOMIC DNA]</scope>
    <source>
        <strain evidence="9">OB123</strain>
        <tissue evidence="9">Whole animal</tissue>
    </source>
</reference>
<evidence type="ECO:0000256" key="1">
    <source>
        <dbReference type="ARBA" id="ARBA00004141"/>
    </source>
</evidence>
<dbReference type="GO" id="GO:0015297">
    <property type="term" value="F:antiporter activity"/>
    <property type="evidence" value="ECO:0007669"/>
    <property type="project" value="InterPro"/>
</dbReference>
<dbReference type="Pfam" id="PF00999">
    <property type="entry name" value="Na_H_Exchanger"/>
    <property type="match status" value="1"/>
</dbReference>
<comment type="similarity">
    <text evidence="2">Belongs to the monovalent cation:proton antiporter 1 (CPA1) transporter (TC 2.A.36) family.</text>
</comment>
<feature type="transmembrane region" description="Helical" evidence="7">
    <location>
        <begin position="406"/>
        <end position="425"/>
    </location>
</feature>
<dbReference type="InterPro" id="IPR051843">
    <property type="entry name" value="CPA1_transporter"/>
</dbReference>
<dbReference type="PANTHER" id="PTHR31102:SF1">
    <property type="entry name" value="CATION_H+ EXCHANGER DOMAIN-CONTAINING PROTEIN"/>
    <property type="match status" value="1"/>
</dbReference>
<feature type="domain" description="Cation/H+ exchanger transmembrane" evidence="8">
    <location>
        <begin position="204"/>
        <end position="578"/>
    </location>
</feature>
<dbReference type="OrthoDB" id="423807at2759"/>
<evidence type="ECO:0000256" key="2">
    <source>
        <dbReference type="ARBA" id="ARBA00007367"/>
    </source>
</evidence>
<evidence type="ECO:0000313" key="9">
    <source>
        <dbReference type="EMBL" id="KRT86794.1"/>
    </source>
</evidence>
<dbReference type="Proteomes" id="UP000051574">
    <property type="component" value="Unassembled WGS sequence"/>
</dbReference>
<keyword evidence="3 7" id="KW-0812">Transmembrane</keyword>
<dbReference type="AlphaFoldDB" id="A0A0T6BHQ0"/>
<feature type="transmembrane region" description="Helical" evidence="7">
    <location>
        <begin position="462"/>
        <end position="482"/>
    </location>
</feature>
<feature type="transmembrane region" description="Helical" evidence="7">
    <location>
        <begin position="431"/>
        <end position="450"/>
    </location>
</feature>
<feature type="transmembrane region" description="Helical" evidence="7">
    <location>
        <begin position="338"/>
        <end position="360"/>
    </location>
</feature>
<evidence type="ECO:0000256" key="5">
    <source>
        <dbReference type="ARBA" id="ARBA00023136"/>
    </source>
</evidence>
<feature type="transmembrane region" description="Helical" evidence="7">
    <location>
        <begin position="565"/>
        <end position="586"/>
    </location>
</feature>
<dbReference type="EMBL" id="LJIG01000146">
    <property type="protein sequence ID" value="KRT86794.1"/>
    <property type="molecule type" value="Genomic_DNA"/>
</dbReference>
<evidence type="ECO:0000313" key="10">
    <source>
        <dbReference type="Proteomes" id="UP000051574"/>
    </source>
</evidence>
<feature type="transmembrane region" description="Helical" evidence="7">
    <location>
        <begin position="281"/>
        <end position="299"/>
    </location>
</feature>
<comment type="caution">
    <text evidence="9">The sequence shown here is derived from an EMBL/GenBank/DDBJ whole genome shotgun (WGS) entry which is preliminary data.</text>
</comment>
<accession>A0A0T6BHQ0</accession>
<evidence type="ECO:0000256" key="7">
    <source>
        <dbReference type="SAM" id="Phobius"/>
    </source>
</evidence>
<dbReference type="InterPro" id="IPR006153">
    <property type="entry name" value="Cation/H_exchanger_TM"/>
</dbReference>
<evidence type="ECO:0000256" key="4">
    <source>
        <dbReference type="ARBA" id="ARBA00022989"/>
    </source>
</evidence>
<proteinExistence type="inferred from homology"/>
<keyword evidence="10" id="KW-1185">Reference proteome</keyword>
<feature type="transmembrane region" description="Helical" evidence="7">
    <location>
        <begin position="190"/>
        <end position="212"/>
    </location>
</feature>
<dbReference type="InterPro" id="IPR038770">
    <property type="entry name" value="Na+/solute_symporter_sf"/>
</dbReference>
<sequence length="642" mass="69640">MAALDSSASTVIPTKRSSVIWEPDANVQIPVRKISLKNPLHGFDNPTFDSPRSRKISTASSHEEVGPVRKKSCLHNPNFVTDAIGYDTGKCANGNTRTKKLSTSESVHSKTRFSDIADEDGDDRSWWYTFCLKCRARETHPSWQPPIWSKICPYPFCLTYRQFSRIVALSLIGVLLWAVLYTIVGDTAAPGGLLFQLILLALCAHFGGFLMSLTTLPPLIGMLITGLVLQNVGIVDINESFGEVTKELRKIALVIILIRAGLDLDPLALKRLKFITIKVGLVPWVVEAVVITLTTHFLLDLPWIWAVMLGVLIAAVSPAVVVSCLFRLRSKGYGVAKGIPTLIIAVAGIDDATSVAMYGILQSIMFSNDSLTSQIIQGPVSVVGGIGFGILWGIISNYAPEKFDPFVVPLRILMLLVGGLVSVFGSEMIGYGGAGPLACVTAAFVSLVCWSRSGWEIDDNPAATAFEIFWMIFEPILFSITGAQIKINELDPHIIGIGTGCLIAGIILRMLVTLLVGIGCGLNLKEKIFVSLSLMAKATVQAALGPVALGFVLGQTPQQTYGETVLMICVLSIMITAPTGAILITITGPRLLTKTKLPAPTPEGWRRSHRPSIRDISIIDEEEERHNNIENQNTINIEKDSP</sequence>
<feature type="transmembrane region" description="Helical" evidence="7">
    <location>
        <begin position="305"/>
        <end position="326"/>
    </location>
</feature>